<reference evidence="2" key="1">
    <citation type="journal article" date="2017" name="Appl. Environ. Microbiol.">
        <title>Genomic analysis of Calderihabitans maritimus KKC1, a thermophilic hydrogenogenic carboxydotrophic bacterium isolated from marine sediment.</title>
        <authorList>
            <person name="Omae K."/>
            <person name="Yoneda Y."/>
            <person name="Fukuyama Y."/>
            <person name="Yoshida T."/>
            <person name="Sako Y."/>
        </authorList>
    </citation>
    <scope>NUCLEOTIDE SEQUENCE [LARGE SCALE GENOMIC DNA]</scope>
    <source>
        <strain evidence="2">KKC1</strain>
    </source>
</reference>
<evidence type="ECO:0000313" key="1">
    <source>
        <dbReference type="EMBL" id="GAW91566.1"/>
    </source>
</evidence>
<protein>
    <submittedName>
        <fullName evidence="1">Uncharacterized protein</fullName>
    </submittedName>
</protein>
<organism evidence="1 2">
    <name type="scientific">Calderihabitans maritimus</name>
    <dbReference type="NCBI Taxonomy" id="1246530"/>
    <lineage>
        <taxon>Bacteria</taxon>
        <taxon>Bacillati</taxon>
        <taxon>Bacillota</taxon>
        <taxon>Clostridia</taxon>
        <taxon>Neomoorellales</taxon>
        <taxon>Calderihabitantaceae</taxon>
        <taxon>Calderihabitans</taxon>
    </lineage>
</organism>
<accession>A0A1Z5HPV2</accession>
<gene>
    <name evidence="1" type="ORF">KKC1_07270</name>
</gene>
<name>A0A1Z5HPV2_9FIRM</name>
<comment type="caution">
    <text evidence="1">The sequence shown here is derived from an EMBL/GenBank/DDBJ whole genome shotgun (WGS) entry which is preliminary data.</text>
</comment>
<sequence>MERFEEVNEVQFIPEREAFVVDYRADEPLTLQLKQVIEASVLVPGVRKELEKVGTTH</sequence>
<dbReference type="AlphaFoldDB" id="A0A1Z5HPV2"/>
<keyword evidence="2" id="KW-1185">Reference proteome</keyword>
<proteinExistence type="predicted"/>
<dbReference type="Proteomes" id="UP000197032">
    <property type="component" value="Unassembled WGS sequence"/>
</dbReference>
<dbReference type="EMBL" id="BDGJ01000020">
    <property type="protein sequence ID" value="GAW91566.1"/>
    <property type="molecule type" value="Genomic_DNA"/>
</dbReference>
<evidence type="ECO:0000313" key="2">
    <source>
        <dbReference type="Proteomes" id="UP000197032"/>
    </source>
</evidence>